<dbReference type="Proteomes" id="UP001501321">
    <property type="component" value="Unassembled WGS sequence"/>
</dbReference>
<protein>
    <submittedName>
        <fullName evidence="5">AraC family transcriptional regulator</fullName>
    </submittedName>
</protein>
<dbReference type="InterPro" id="IPR020449">
    <property type="entry name" value="Tscrpt_reg_AraC-type_HTH"/>
</dbReference>
<dbReference type="InterPro" id="IPR009057">
    <property type="entry name" value="Homeodomain-like_sf"/>
</dbReference>
<dbReference type="InterPro" id="IPR037923">
    <property type="entry name" value="HTH-like"/>
</dbReference>
<dbReference type="PANTHER" id="PTHR43280:SF11">
    <property type="entry name" value="RCS-SPECIFIC HTH-TYPE TRANSCRIPTIONAL ACTIVATOR RCLR"/>
    <property type="match status" value="1"/>
</dbReference>
<gene>
    <name evidence="5" type="ORF">GCM10023095_19480</name>
</gene>
<evidence type="ECO:0000313" key="5">
    <source>
        <dbReference type="EMBL" id="GAA4499394.1"/>
    </source>
</evidence>
<dbReference type="EMBL" id="BAABFC010000012">
    <property type="protein sequence ID" value="GAA4499394.1"/>
    <property type="molecule type" value="Genomic_DNA"/>
</dbReference>
<evidence type="ECO:0000256" key="3">
    <source>
        <dbReference type="ARBA" id="ARBA00023163"/>
    </source>
</evidence>
<keyword evidence="2" id="KW-0238">DNA-binding</keyword>
<dbReference type="SUPFAM" id="SSF46689">
    <property type="entry name" value="Homeodomain-like"/>
    <property type="match status" value="2"/>
</dbReference>
<dbReference type="SMART" id="SM00342">
    <property type="entry name" value="HTH_ARAC"/>
    <property type="match status" value="1"/>
</dbReference>
<dbReference type="RefSeq" id="WP_345012496.1">
    <property type="nucleotide sequence ID" value="NZ_BAABFC010000012.1"/>
</dbReference>
<organism evidence="5 6">
    <name type="scientific">Pseudaeromonas paramecii</name>
    <dbReference type="NCBI Taxonomy" id="2138166"/>
    <lineage>
        <taxon>Bacteria</taxon>
        <taxon>Pseudomonadati</taxon>
        <taxon>Pseudomonadota</taxon>
        <taxon>Gammaproteobacteria</taxon>
        <taxon>Aeromonadales</taxon>
        <taxon>Aeromonadaceae</taxon>
        <taxon>Pseudaeromonas</taxon>
    </lineage>
</organism>
<name>A0ABP8Q988_9GAMM</name>
<dbReference type="Pfam" id="PF12833">
    <property type="entry name" value="HTH_18"/>
    <property type="match status" value="1"/>
</dbReference>
<evidence type="ECO:0000256" key="1">
    <source>
        <dbReference type="ARBA" id="ARBA00023015"/>
    </source>
</evidence>
<dbReference type="PANTHER" id="PTHR43280">
    <property type="entry name" value="ARAC-FAMILY TRANSCRIPTIONAL REGULATOR"/>
    <property type="match status" value="1"/>
</dbReference>
<feature type="domain" description="HTH araC/xylS-type" evidence="4">
    <location>
        <begin position="178"/>
        <end position="276"/>
    </location>
</feature>
<comment type="caution">
    <text evidence="5">The sequence shown here is derived from an EMBL/GenBank/DDBJ whole genome shotgun (WGS) entry which is preliminary data.</text>
</comment>
<dbReference type="InterPro" id="IPR018060">
    <property type="entry name" value="HTH_AraC"/>
</dbReference>
<sequence length="288" mass="32719">MSHCPIIELSAESQQHIFDCRTGSLAEGFGLQVVGYAQLAGHYRVAQQLAFPLLEITLSGEGWSQVAGRVQRLRGGDILCVPAGASYELRTLEGEPWEKVFLLLDQDSRELNLPREVTRYSRPEVVSLRPLMQQLQAEQNRRDLLSGQALSALSQLLSLQLRRLLSDMAPSGLTSRLQQVIQQVQQNLAYPWSTEELARRLGCSRAQLHRLFSAQLGRSPMQHIEWLRLQRASHWLQTTPWPLKLIADRLGYENPYHFSTAFKRRMGLSPTHYRERHSLVGPPRPLAG</sequence>
<keyword evidence="1" id="KW-0805">Transcription regulation</keyword>
<dbReference type="SUPFAM" id="SSF51215">
    <property type="entry name" value="Regulatory protein AraC"/>
    <property type="match status" value="1"/>
</dbReference>
<evidence type="ECO:0000256" key="2">
    <source>
        <dbReference type="ARBA" id="ARBA00023125"/>
    </source>
</evidence>
<dbReference type="PROSITE" id="PS01124">
    <property type="entry name" value="HTH_ARAC_FAMILY_2"/>
    <property type="match status" value="1"/>
</dbReference>
<reference evidence="6" key="1">
    <citation type="journal article" date="2019" name="Int. J. Syst. Evol. Microbiol.">
        <title>The Global Catalogue of Microorganisms (GCM) 10K type strain sequencing project: providing services to taxonomists for standard genome sequencing and annotation.</title>
        <authorList>
            <consortium name="The Broad Institute Genomics Platform"/>
            <consortium name="The Broad Institute Genome Sequencing Center for Infectious Disease"/>
            <person name="Wu L."/>
            <person name="Ma J."/>
        </authorList>
    </citation>
    <scope>NUCLEOTIDE SEQUENCE [LARGE SCALE GENOMIC DNA]</scope>
    <source>
        <strain evidence="6">JCM 32226</strain>
    </source>
</reference>
<dbReference type="PRINTS" id="PR00032">
    <property type="entry name" value="HTHARAC"/>
</dbReference>
<evidence type="ECO:0000259" key="4">
    <source>
        <dbReference type="PROSITE" id="PS01124"/>
    </source>
</evidence>
<accession>A0ABP8Q988</accession>
<keyword evidence="6" id="KW-1185">Reference proteome</keyword>
<dbReference type="Gene3D" id="1.10.10.60">
    <property type="entry name" value="Homeodomain-like"/>
    <property type="match status" value="1"/>
</dbReference>
<proteinExistence type="predicted"/>
<evidence type="ECO:0000313" key="6">
    <source>
        <dbReference type="Proteomes" id="UP001501321"/>
    </source>
</evidence>
<keyword evidence="3" id="KW-0804">Transcription</keyword>